<dbReference type="InterPro" id="IPR011009">
    <property type="entry name" value="Kinase-like_dom_sf"/>
</dbReference>
<dbReference type="Pfam" id="PF02958">
    <property type="entry name" value="EcKL"/>
    <property type="match status" value="1"/>
</dbReference>
<dbReference type="InterPro" id="IPR004119">
    <property type="entry name" value="EcKL"/>
</dbReference>
<evidence type="ECO:0000313" key="2">
    <source>
        <dbReference type="Proteomes" id="UP000694866"/>
    </source>
</evidence>
<dbReference type="GeneID" id="105270012"/>
<keyword evidence="2" id="KW-1185">Reference proteome</keyword>
<proteinExistence type="predicted"/>
<evidence type="ECO:0000259" key="1">
    <source>
        <dbReference type="SMART" id="SM00587"/>
    </source>
</evidence>
<gene>
    <name evidence="3" type="primary">LOC105270012</name>
</gene>
<dbReference type="PANTHER" id="PTHR11012">
    <property type="entry name" value="PROTEIN KINASE-LIKE DOMAIN-CONTAINING"/>
    <property type="match status" value="1"/>
</dbReference>
<dbReference type="Gene3D" id="3.90.1200.10">
    <property type="match status" value="1"/>
</dbReference>
<protein>
    <submittedName>
        <fullName evidence="3">Uncharacterized LOC105270012</fullName>
    </submittedName>
</protein>
<dbReference type="KEGG" id="fas:105270012"/>
<organism evidence="2 3">
    <name type="scientific">Fopius arisanus</name>
    <dbReference type="NCBI Taxonomy" id="64838"/>
    <lineage>
        <taxon>Eukaryota</taxon>
        <taxon>Metazoa</taxon>
        <taxon>Ecdysozoa</taxon>
        <taxon>Arthropoda</taxon>
        <taxon>Hexapoda</taxon>
        <taxon>Insecta</taxon>
        <taxon>Pterygota</taxon>
        <taxon>Neoptera</taxon>
        <taxon>Endopterygota</taxon>
        <taxon>Hymenoptera</taxon>
        <taxon>Apocrita</taxon>
        <taxon>Ichneumonoidea</taxon>
        <taxon>Braconidae</taxon>
        <taxon>Opiinae</taxon>
        <taxon>Fopius</taxon>
    </lineage>
</organism>
<dbReference type="SUPFAM" id="SSF56112">
    <property type="entry name" value="Protein kinase-like (PK-like)"/>
    <property type="match status" value="1"/>
</dbReference>
<accession>A0AAR9IRQ9</accession>
<dbReference type="AlphaFoldDB" id="A0AAR9IRQ9"/>
<evidence type="ECO:0000313" key="3">
    <source>
        <dbReference type="RefSeq" id="NP_001401463.1"/>
    </source>
</evidence>
<sequence length="436" mass="49988">MSLYLPTNSPLIPENKSLYKDLDFSRLSKSPTMSDKSCLVSLHDTKLITKAAVGPSAEVLDFTLTSYSSEKLGFLGAHRHLRILIKEDNTEKREISCFVKALPLDSPLQLLYAQESRTFEKEATFFTKISPLMTIDSTEPTWCPRCYLVKENALIFEDLGLLGFKMRDKLFDEAIVKSGLRALASLHSSSLIAEERMGKSFKDIFPEELYEVAFVRSERRRKWFLAGVDLAIRVAEEMSLNPSRLPETFDRIFVAMESSKSKTNVISHGDLWGNNLMFNDADPPECKLVDFQLFRYSPVGHDLAQFLYLCASRELRDSKKEELLNYYWEQLLEKLGDVVVTRKIPTLEEVLQGYEEQRIAACCTAALYFPTVLLDGTVGAEIMDQNESYEQFYFEDRRDIVLGIMRENVSYGERIQETVRELVEMSFKVEEFSAPC</sequence>
<dbReference type="PANTHER" id="PTHR11012:SF48">
    <property type="entry name" value="CHK KINASE-LIKE DOMAIN-CONTAINING PROTEIN-RELATED"/>
    <property type="match status" value="1"/>
</dbReference>
<reference evidence="3" key="1">
    <citation type="submission" date="2025-08" db="UniProtKB">
        <authorList>
            <consortium name="RefSeq"/>
        </authorList>
    </citation>
    <scope>IDENTIFICATION</scope>
</reference>
<dbReference type="RefSeq" id="NP_001401463.1">
    <property type="nucleotide sequence ID" value="NM_001414534.1"/>
</dbReference>
<name>A0AAR9IRQ9_9HYME</name>
<dbReference type="InterPro" id="IPR015897">
    <property type="entry name" value="CHK_kinase-like"/>
</dbReference>
<dbReference type="Proteomes" id="UP000694866">
    <property type="component" value="Unplaced"/>
</dbReference>
<dbReference type="SMART" id="SM00587">
    <property type="entry name" value="CHK"/>
    <property type="match status" value="1"/>
</dbReference>
<feature type="domain" description="CHK kinase-like" evidence="1">
    <location>
        <begin position="154"/>
        <end position="337"/>
    </location>
</feature>